<comment type="caution">
    <text evidence="1">The sequence shown here is derived from an EMBL/GenBank/DDBJ whole genome shotgun (WGS) entry which is preliminary data.</text>
</comment>
<protein>
    <recommendedName>
        <fullName evidence="3">DUF2937 family protein</fullName>
    </recommendedName>
</protein>
<name>A0A833EAY1_CALS0</name>
<dbReference type="AlphaFoldDB" id="A0A833EAY1"/>
<dbReference type="Proteomes" id="UP000608579">
    <property type="component" value="Unassembled WGS sequence"/>
</dbReference>
<sequence>MRRLWVMFLVTWLAVGLTLLTAGYIDTIYKLETAIGYLSRAQSTAFAEDMKSYIEEALRLIPESGNPVWIFPTERTDFTLIRSDLTSIVERLEIISGINLDSPAYAQGLSDIRGKLAVVILQLGEAMPYTLITPINITLALIWLSIPYTTYRITTLINSKRNRHNLTKQQ</sequence>
<reference evidence="1" key="1">
    <citation type="journal article" date="2020" name="ISME J.">
        <title>Gammaproteobacteria mediating utilization of methyl-, sulfur- and petroleum organic compounds in deep ocean hydrothermal plumes.</title>
        <authorList>
            <person name="Zhou Z."/>
            <person name="Liu Y."/>
            <person name="Pan J."/>
            <person name="Cron B.R."/>
            <person name="Toner B.M."/>
            <person name="Anantharaman K."/>
            <person name="Breier J.A."/>
            <person name="Dick G.J."/>
            <person name="Li M."/>
        </authorList>
    </citation>
    <scope>NUCLEOTIDE SEQUENCE</scope>
    <source>
        <strain evidence="1">SZUA-1515</strain>
    </source>
</reference>
<dbReference type="EMBL" id="DQVM01000116">
    <property type="protein sequence ID" value="HIQ30135.1"/>
    <property type="molecule type" value="Genomic_DNA"/>
</dbReference>
<gene>
    <name evidence="1" type="ORF">EYH45_06190</name>
</gene>
<proteinExistence type="predicted"/>
<evidence type="ECO:0000313" key="1">
    <source>
        <dbReference type="EMBL" id="HIQ30135.1"/>
    </source>
</evidence>
<accession>A0A833EAY1</accession>
<evidence type="ECO:0008006" key="3">
    <source>
        <dbReference type="Google" id="ProtNLM"/>
    </source>
</evidence>
<organism evidence="1 2">
    <name type="scientific">Caldiarchaeum subterraneum</name>
    <dbReference type="NCBI Taxonomy" id="311458"/>
    <lineage>
        <taxon>Archaea</taxon>
        <taxon>Nitrososphaerota</taxon>
        <taxon>Candidatus Caldarchaeales</taxon>
        <taxon>Candidatus Caldarchaeaceae</taxon>
        <taxon>Candidatus Caldarchaeum</taxon>
    </lineage>
</organism>
<evidence type="ECO:0000313" key="2">
    <source>
        <dbReference type="Proteomes" id="UP000608579"/>
    </source>
</evidence>